<dbReference type="EMBL" id="SNRX01000148">
    <property type="protein sequence ID" value="KAA6300077.1"/>
    <property type="molecule type" value="Genomic_DNA"/>
</dbReference>
<dbReference type="Gene3D" id="3.40.390.80">
    <property type="entry name" value="Peptidase M60, enhancin-like domain 2"/>
    <property type="match status" value="1"/>
</dbReference>
<evidence type="ECO:0000313" key="3">
    <source>
        <dbReference type="EMBL" id="KAA6300077.1"/>
    </source>
</evidence>
<dbReference type="Gene3D" id="2.60.120.260">
    <property type="entry name" value="Galactose-binding domain-like"/>
    <property type="match status" value="1"/>
</dbReference>
<accession>A0A5M8NUP3</accession>
<proteinExistence type="predicted"/>
<dbReference type="InterPro" id="IPR008979">
    <property type="entry name" value="Galactose-bd-like_sf"/>
</dbReference>
<evidence type="ECO:0000313" key="4">
    <source>
        <dbReference type="Proteomes" id="UP000324575"/>
    </source>
</evidence>
<organism evidence="3 4">
    <name type="scientific">Candidatus Ordinivivax streblomastigis</name>
    <dbReference type="NCBI Taxonomy" id="2540710"/>
    <lineage>
        <taxon>Bacteria</taxon>
        <taxon>Pseudomonadati</taxon>
        <taxon>Bacteroidota</taxon>
        <taxon>Bacteroidia</taxon>
        <taxon>Bacteroidales</taxon>
        <taxon>Candidatus Ordinivivax</taxon>
    </lineage>
</organism>
<reference evidence="3 4" key="1">
    <citation type="submission" date="2019-03" db="EMBL/GenBank/DDBJ databases">
        <title>Single cell metagenomics reveals metabolic interactions within the superorganism composed of flagellate Streblomastix strix and complex community of Bacteroidetes bacteria on its surface.</title>
        <authorList>
            <person name="Treitli S.C."/>
            <person name="Kolisko M."/>
            <person name="Husnik F."/>
            <person name="Keeling P."/>
            <person name="Hampl V."/>
        </authorList>
    </citation>
    <scope>NUCLEOTIDE SEQUENCE [LARGE SCALE GENOMIC DNA]</scope>
    <source>
        <strain evidence="3">St1</strain>
    </source>
</reference>
<comment type="caution">
    <text evidence="3">The sequence shown here is derived from an EMBL/GenBank/DDBJ whole genome shotgun (WGS) entry which is preliminary data.</text>
</comment>
<dbReference type="Pfam" id="PF13402">
    <property type="entry name" value="Peptidase_M60"/>
    <property type="match status" value="1"/>
</dbReference>
<evidence type="ECO:0000256" key="1">
    <source>
        <dbReference type="SAM" id="SignalP"/>
    </source>
</evidence>
<dbReference type="SUPFAM" id="SSF49785">
    <property type="entry name" value="Galactose-binding domain-like"/>
    <property type="match status" value="1"/>
</dbReference>
<gene>
    <name evidence="3" type="ORF">EZS26_003782</name>
</gene>
<feature type="domain" description="Peptidase M60" evidence="2">
    <location>
        <begin position="54"/>
        <end position="381"/>
    </location>
</feature>
<name>A0A5M8NUP3_9BACT</name>
<dbReference type="SMART" id="SM01276">
    <property type="entry name" value="M60-like"/>
    <property type="match status" value="1"/>
</dbReference>
<evidence type="ECO:0000259" key="2">
    <source>
        <dbReference type="PROSITE" id="PS51723"/>
    </source>
</evidence>
<feature type="signal peptide" evidence="1">
    <location>
        <begin position="1"/>
        <end position="21"/>
    </location>
</feature>
<sequence>MKNKSFLILLLGLMIAGKTFAVDIVTPYPDTILLKQINGAEKERLRLCQGHRKFDQQPTGFYLDRGKKVVVKVEILTPALDGSMPELTVGTLGFNVAGRAKKTVALKEGINTIVADQDTLGGLIYLSFTTNAKRAPQGEARIIFTEESEQVRAPHYIYGVTTVADFRNMLDTYPTPDVIFHSDYVIVCATREAATQYSRGINQKKWLDGLHTLLALEDTISGMDNNDPNPIHHRMNIGEIRFLLTENTSGNPHANTAGYTGYPHGSIRRYLTEFTQPGGGNDIWMLGHELGHQHQQPAYQINLATESTVNIYTFVVERNIVGPDYVRTSNATWTKVRSTYLAQPVENRKYDTNDTDMKALVGIDGNEVRFLVWEQLFCLFGDSFYKTLHRVVREEKISSGGTSDERIFYLIWKASQISGYDLREYFNQWGIRVTGTLLKRQQETNFMQALASTKIIPLPQSIETILSITGATTVSATKPSWLPLPIRGITSSAPAEEALEKTNWTITTSINGVPDTVIGGDSENYIIDDNRVNAFAFIKPGLTYGGVSGPAGYIPSFTINLHQPESFNYFTWHHRSSNTYPYLRANKVSLYGSHTGNENDFVPVQENLVLDVTKNDVQVELPATVTYQYVKVVITGWDTSSGSTIQVSEFDLGIINKGDETAISSIKKPQAAIHVYPNPAHSGQTFYVQTGDERKGDKLAIYSLTGQKVWEQILVESVNAVNVSVPAGIYLLKIGGGVHPLTTKLLMN</sequence>
<dbReference type="Pfam" id="PF18962">
    <property type="entry name" value="Por_Secre_tail"/>
    <property type="match status" value="1"/>
</dbReference>
<dbReference type="Gene3D" id="2.60.120.1250">
    <property type="entry name" value="Peptidase M60, enhancin-like domain 1"/>
    <property type="match status" value="1"/>
</dbReference>
<dbReference type="AlphaFoldDB" id="A0A5M8NUP3"/>
<dbReference type="InterPro" id="IPR026444">
    <property type="entry name" value="Secre_tail"/>
</dbReference>
<keyword evidence="1" id="KW-0732">Signal</keyword>
<dbReference type="InterPro" id="IPR031161">
    <property type="entry name" value="Peptidase_M60_dom"/>
</dbReference>
<feature type="chain" id="PRO_5024377097" description="Peptidase M60 domain-containing protein" evidence="1">
    <location>
        <begin position="22"/>
        <end position="748"/>
    </location>
</feature>
<dbReference type="Gene3D" id="1.10.390.30">
    <property type="entry name" value="Peptidase M60, enhancin-like domain 3"/>
    <property type="match status" value="1"/>
</dbReference>
<dbReference type="InterPro" id="IPR042279">
    <property type="entry name" value="Pep_M60_3"/>
</dbReference>
<dbReference type="Proteomes" id="UP000324575">
    <property type="component" value="Unassembled WGS sequence"/>
</dbReference>
<dbReference type="PROSITE" id="PS51723">
    <property type="entry name" value="PEPTIDASE_M60"/>
    <property type="match status" value="1"/>
</dbReference>
<protein>
    <recommendedName>
        <fullName evidence="2">Peptidase M60 domain-containing protein</fullName>
    </recommendedName>
</protein>
<dbReference type="NCBIfam" id="TIGR04183">
    <property type="entry name" value="Por_Secre_tail"/>
    <property type="match status" value="1"/>
</dbReference>